<keyword evidence="3" id="KW-1185">Reference proteome</keyword>
<proteinExistence type="predicted"/>
<sequence length="612" mass="69052">MEVFLRNEPVSPKRAAYAMVQAHNHVTRVGGYAPAQWAFGRSENPKENVAASCSEATPGHQMAENLRLRIEAEHLHNKLTASARLSRAQNSRSKKVKQYIPGDLVYYLRHRTPRRAPSNADVDMPRMRIARWFGPARVLASETRRDETGTICAPSSTVWLVSCGRLLKTHMDQLRHASERELIIANASNTMATPWTFSMLTSSLQKGSFEDLTSSRAERFELKRKQTFRPPLPKRQAIETEDDLEYTPSGASESSEELVPDDGDVHMDPTLREGMHPDDSDELDIERLLDDPQYMPLHPLQPPDPSSDASMPESSFKQARRKHEQEDRPHHAKFPKKYQNPDLVGWCSEPSNDMVMSVGQAVRLLRAAYGLVSAPREWYRDVDRIAATQCGLIRLVCEPCVWICKDAQGVVQGVLASHVDDFIVTGNESNELWMKTLTTFHQALKWSPWEPDPYIHCGVEVHQQANYGFNLSHEQYASQIKQIEIDKSCSHVQQLEAASDSELVIIRCCCGQPALGEAEQEVMFCRALWSELLGHPFNPRCPEQSTKLVKSALVIDAKSAFDAYHKGEGASAAFSLKEKYSALELLAIRENMFTAAKKKPKVMEDRLDDMSE</sequence>
<name>A0ABP0K8W3_9DINO</name>
<evidence type="ECO:0000256" key="1">
    <source>
        <dbReference type="SAM" id="MobiDB-lite"/>
    </source>
</evidence>
<feature type="compositionally biased region" description="Polar residues" evidence="1">
    <location>
        <begin position="307"/>
        <end position="317"/>
    </location>
</feature>
<feature type="region of interest" description="Disordered" evidence="1">
    <location>
        <begin position="223"/>
        <end position="280"/>
    </location>
</feature>
<accession>A0ABP0K8W3</accession>
<organism evidence="2 3">
    <name type="scientific">Durusdinium trenchii</name>
    <dbReference type="NCBI Taxonomy" id="1381693"/>
    <lineage>
        <taxon>Eukaryota</taxon>
        <taxon>Sar</taxon>
        <taxon>Alveolata</taxon>
        <taxon>Dinophyceae</taxon>
        <taxon>Suessiales</taxon>
        <taxon>Symbiodiniaceae</taxon>
        <taxon>Durusdinium</taxon>
    </lineage>
</organism>
<comment type="caution">
    <text evidence="2">The sequence shown here is derived from an EMBL/GenBank/DDBJ whole genome shotgun (WGS) entry which is preliminary data.</text>
</comment>
<feature type="compositionally biased region" description="Basic and acidic residues" evidence="1">
    <location>
        <begin position="263"/>
        <end position="278"/>
    </location>
</feature>
<evidence type="ECO:0008006" key="4">
    <source>
        <dbReference type="Google" id="ProtNLM"/>
    </source>
</evidence>
<feature type="non-terminal residue" evidence="2">
    <location>
        <position position="612"/>
    </location>
</feature>
<evidence type="ECO:0000313" key="2">
    <source>
        <dbReference type="EMBL" id="CAK9023215.1"/>
    </source>
</evidence>
<reference evidence="2 3" key="1">
    <citation type="submission" date="2024-02" db="EMBL/GenBank/DDBJ databases">
        <authorList>
            <person name="Chen Y."/>
            <person name="Shah S."/>
            <person name="Dougan E. K."/>
            <person name="Thang M."/>
            <person name="Chan C."/>
        </authorList>
    </citation>
    <scope>NUCLEOTIDE SEQUENCE [LARGE SCALE GENOMIC DNA]</scope>
</reference>
<protein>
    <recommendedName>
        <fullName evidence="4">Reverse transcriptase Ty1/copia-type domain-containing protein</fullName>
    </recommendedName>
</protein>
<gene>
    <name evidence="2" type="ORF">CCMP2556_LOCUS15144</name>
</gene>
<dbReference type="EMBL" id="CAXAMN010007881">
    <property type="protein sequence ID" value="CAK9023215.1"/>
    <property type="molecule type" value="Genomic_DNA"/>
</dbReference>
<dbReference type="Proteomes" id="UP001642484">
    <property type="component" value="Unassembled WGS sequence"/>
</dbReference>
<evidence type="ECO:0000313" key="3">
    <source>
        <dbReference type="Proteomes" id="UP001642484"/>
    </source>
</evidence>
<feature type="region of interest" description="Disordered" evidence="1">
    <location>
        <begin position="293"/>
        <end position="335"/>
    </location>
</feature>